<dbReference type="PANTHER" id="PTHR45772:SF3">
    <property type="entry name" value="ABC TRANSPORTER ATP-BINDING PROTEIN"/>
    <property type="match status" value="1"/>
</dbReference>
<keyword evidence="4 9" id="KW-0067">ATP-binding</keyword>
<evidence type="ECO:0000256" key="3">
    <source>
        <dbReference type="ARBA" id="ARBA00022741"/>
    </source>
</evidence>
<comment type="similarity">
    <text evidence="1">Belongs to the ABC transporter superfamily.</text>
</comment>
<dbReference type="InterPro" id="IPR003439">
    <property type="entry name" value="ABC_transporter-like_ATP-bd"/>
</dbReference>
<dbReference type="Proteomes" id="UP000319894">
    <property type="component" value="Unassembled WGS sequence"/>
</dbReference>
<dbReference type="InterPro" id="IPR017871">
    <property type="entry name" value="ABC_transporter-like_CS"/>
</dbReference>
<dbReference type="Gene3D" id="3.40.50.300">
    <property type="entry name" value="P-loop containing nucleotide triphosphate hydrolases"/>
    <property type="match status" value="1"/>
</dbReference>
<dbReference type="InterPro" id="IPR032823">
    <property type="entry name" value="BCA_ABC_TP_C"/>
</dbReference>
<evidence type="ECO:0000313" key="10">
    <source>
        <dbReference type="Proteomes" id="UP000319894"/>
    </source>
</evidence>
<keyword evidence="5" id="KW-0029">Amino-acid transport</keyword>
<dbReference type="PROSITE" id="PS00211">
    <property type="entry name" value="ABC_TRANSPORTER_1"/>
    <property type="match status" value="1"/>
</dbReference>
<feature type="domain" description="ABC transporter" evidence="8">
    <location>
        <begin position="5"/>
        <end position="246"/>
    </location>
</feature>
<dbReference type="InterPro" id="IPR003593">
    <property type="entry name" value="AAA+_ATPase"/>
</dbReference>
<dbReference type="SMART" id="SM00382">
    <property type="entry name" value="AAA"/>
    <property type="match status" value="1"/>
</dbReference>
<evidence type="ECO:0000256" key="2">
    <source>
        <dbReference type="ARBA" id="ARBA00022448"/>
    </source>
</evidence>
<dbReference type="CDD" id="cd03219">
    <property type="entry name" value="ABC_Mj1267_LivG_branched"/>
    <property type="match status" value="1"/>
</dbReference>
<keyword evidence="2" id="KW-0813">Transport</keyword>
<dbReference type="InterPro" id="IPR027417">
    <property type="entry name" value="P-loop_NTPase"/>
</dbReference>
<dbReference type="OrthoDB" id="44250at2157"/>
<comment type="function">
    <text evidence="6">Probable component of a branched-chain amino-acid transport system.</text>
</comment>
<keyword evidence="3" id="KW-0547">Nucleotide-binding</keyword>
<evidence type="ECO:0000256" key="6">
    <source>
        <dbReference type="ARBA" id="ARBA00056071"/>
    </source>
</evidence>
<dbReference type="EMBL" id="QMDX01000017">
    <property type="protein sequence ID" value="TSD09155.1"/>
    <property type="molecule type" value="Genomic_DNA"/>
</dbReference>
<comment type="caution">
    <text evidence="9">The sequence shown here is derived from an EMBL/GenBank/DDBJ whole genome shotgun (WGS) entry which is preliminary data.</text>
</comment>
<dbReference type="RefSeq" id="WP_144263329.1">
    <property type="nucleotide sequence ID" value="NZ_QMDX01000017.1"/>
</dbReference>
<dbReference type="Pfam" id="PF00005">
    <property type="entry name" value="ABC_tran"/>
    <property type="match status" value="1"/>
</dbReference>
<dbReference type="InParanoid" id="A0A554MVJ7"/>
<dbReference type="InterPro" id="IPR051120">
    <property type="entry name" value="ABC_AA/LPS_Transport"/>
</dbReference>
<proteinExistence type="inferred from homology"/>
<dbReference type="AlphaFoldDB" id="A0A554MVJ7"/>
<dbReference type="SUPFAM" id="SSF52540">
    <property type="entry name" value="P-loop containing nucleoside triphosphate hydrolases"/>
    <property type="match status" value="1"/>
</dbReference>
<evidence type="ECO:0000256" key="4">
    <source>
        <dbReference type="ARBA" id="ARBA00022840"/>
    </source>
</evidence>
<evidence type="ECO:0000256" key="5">
    <source>
        <dbReference type="ARBA" id="ARBA00022970"/>
    </source>
</evidence>
<dbReference type="GO" id="GO:0016887">
    <property type="term" value="F:ATP hydrolysis activity"/>
    <property type="evidence" value="ECO:0007669"/>
    <property type="project" value="InterPro"/>
</dbReference>
<evidence type="ECO:0000256" key="1">
    <source>
        <dbReference type="ARBA" id="ARBA00005417"/>
    </source>
</evidence>
<evidence type="ECO:0000313" key="9">
    <source>
        <dbReference type="EMBL" id="TSD09155.1"/>
    </source>
</evidence>
<keyword evidence="10" id="KW-1185">Reference proteome</keyword>
<organism evidence="9 10">
    <name type="scientific">Haloglomus irregulare</name>
    <dbReference type="NCBI Taxonomy" id="2234134"/>
    <lineage>
        <taxon>Archaea</taxon>
        <taxon>Methanobacteriati</taxon>
        <taxon>Methanobacteriota</taxon>
        <taxon>Stenosarchaea group</taxon>
        <taxon>Halobacteria</taxon>
        <taxon>Halobacteriales</taxon>
        <taxon>Natronomonadaceae</taxon>
        <taxon>Haloglomus</taxon>
    </lineage>
</organism>
<dbReference type="GO" id="GO:0005886">
    <property type="term" value="C:plasma membrane"/>
    <property type="evidence" value="ECO:0007669"/>
    <property type="project" value="TreeGrafter"/>
</dbReference>
<sequence>MTTLLETEGLTKRFEGVTAVDDVNLGVTEGTLKSIIGPNGAGKTTLFNLLSGGLEPTAGQVRLGAEDITGLPPEQITRKGLARSFQITNIFDELSVLDNVRIAVQAREWGGWNFLQHVASKAEYREQATDLLERVDLLEFRDTEAGTLSHGDKRALELALVLALDPVILLLDEPFAGMSQFEIEELRDLLDDVANEYTIVLVEHNIDVVMSVSDAVAVLENGSVIADAAPDDIRDDPRVQQAYLGESK</sequence>
<dbReference type="Pfam" id="PF12399">
    <property type="entry name" value="BCA_ABC_TP_C"/>
    <property type="match status" value="1"/>
</dbReference>
<dbReference type="GO" id="GO:0006865">
    <property type="term" value="P:amino acid transport"/>
    <property type="evidence" value="ECO:0007669"/>
    <property type="project" value="UniProtKB-KW"/>
</dbReference>
<dbReference type="GO" id="GO:0005524">
    <property type="term" value="F:ATP binding"/>
    <property type="evidence" value="ECO:0007669"/>
    <property type="project" value="UniProtKB-KW"/>
</dbReference>
<dbReference type="PANTHER" id="PTHR45772">
    <property type="entry name" value="CONSERVED COMPONENT OF ABC TRANSPORTER FOR NATURAL AMINO ACIDS-RELATED"/>
    <property type="match status" value="1"/>
</dbReference>
<evidence type="ECO:0000259" key="8">
    <source>
        <dbReference type="PROSITE" id="PS50893"/>
    </source>
</evidence>
<gene>
    <name evidence="9" type="ORF">DP107_17030</name>
</gene>
<dbReference type="PROSITE" id="PS50893">
    <property type="entry name" value="ABC_TRANSPORTER_2"/>
    <property type="match status" value="1"/>
</dbReference>
<dbReference type="FunFam" id="3.40.50.300:FF:000421">
    <property type="entry name" value="Branched-chain amino acid ABC transporter ATP-binding protein"/>
    <property type="match status" value="1"/>
</dbReference>
<protein>
    <recommendedName>
        <fullName evidence="7">Probable branched-chain amino acid transport ATP-binding protein LivG</fullName>
    </recommendedName>
</protein>
<name>A0A554MVJ7_9EURY</name>
<reference evidence="9 10" key="1">
    <citation type="submission" date="2018-06" db="EMBL/GenBank/DDBJ databases">
        <title>Natronomonas sp. F16-60 a new haloarchaeon isolated from a solar saltern of Isla Cristina, Huelva, Spain.</title>
        <authorList>
            <person name="Duran-Viseras A."/>
            <person name="Sanchez-Porro C."/>
            <person name="Ventosa A."/>
        </authorList>
    </citation>
    <scope>NUCLEOTIDE SEQUENCE [LARGE SCALE GENOMIC DNA]</scope>
    <source>
        <strain evidence="9 10">F16-60</strain>
    </source>
</reference>
<accession>A0A554MVJ7</accession>
<evidence type="ECO:0000256" key="7">
    <source>
        <dbReference type="ARBA" id="ARBA00072811"/>
    </source>
</evidence>